<sequence length="200" mass="22655">MATSANIETHPWEPFLPEGAKILMLGSFPPKENRWSMDFFYPNFNNDMWRIMGLVFYGDKDRFIADTGTGSGQVRRFDKEKIIRFCSSRGIALYDTVSKARRLNDNASDKFLETVEPVDIMALLDRIPECRAVIATGEKAAGIIASWLGCDVPKTGCFVDIEIDGKNIRFYRLPSSSRAYPMSIDRKAEAYSVIKGILQY</sequence>
<proteinExistence type="predicted"/>
<dbReference type="Proteomes" id="UP000823757">
    <property type="component" value="Unassembled WGS sequence"/>
</dbReference>
<dbReference type="AlphaFoldDB" id="A0A9D9IJ16"/>
<evidence type="ECO:0000313" key="1">
    <source>
        <dbReference type="EMBL" id="MBO8473699.1"/>
    </source>
</evidence>
<protein>
    <submittedName>
        <fullName evidence="1">Uracil-DNA glycosylase family protein</fullName>
    </submittedName>
</protein>
<evidence type="ECO:0000313" key="2">
    <source>
        <dbReference type="Proteomes" id="UP000823757"/>
    </source>
</evidence>
<comment type="caution">
    <text evidence="1">The sequence shown here is derived from an EMBL/GenBank/DDBJ whole genome shotgun (WGS) entry which is preliminary data.</text>
</comment>
<organism evidence="1 2">
    <name type="scientific">Candidatus Cryptobacteroides faecigallinarum</name>
    <dbReference type="NCBI Taxonomy" id="2840763"/>
    <lineage>
        <taxon>Bacteria</taxon>
        <taxon>Pseudomonadati</taxon>
        <taxon>Bacteroidota</taxon>
        <taxon>Bacteroidia</taxon>
        <taxon>Bacteroidales</taxon>
        <taxon>Candidatus Cryptobacteroides</taxon>
    </lineage>
</organism>
<reference evidence="1" key="2">
    <citation type="journal article" date="2021" name="PeerJ">
        <title>Extensive microbial diversity within the chicken gut microbiome revealed by metagenomics and culture.</title>
        <authorList>
            <person name="Gilroy R."/>
            <person name="Ravi A."/>
            <person name="Getino M."/>
            <person name="Pursley I."/>
            <person name="Horton D.L."/>
            <person name="Alikhan N.F."/>
            <person name="Baker D."/>
            <person name="Gharbi K."/>
            <person name="Hall N."/>
            <person name="Watson M."/>
            <person name="Adriaenssens E.M."/>
            <person name="Foster-Nyarko E."/>
            <person name="Jarju S."/>
            <person name="Secka A."/>
            <person name="Antonio M."/>
            <person name="Oren A."/>
            <person name="Chaudhuri R.R."/>
            <person name="La Ragione R."/>
            <person name="Hildebrand F."/>
            <person name="Pallen M.J."/>
        </authorList>
    </citation>
    <scope>NUCLEOTIDE SEQUENCE</scope>
    <source>
        <strain evidence="1">B1-13419</strain>
    </source>
</reference>
<gene>
    <name evidence="1" type="ORF">IAB91_00205</name>
</gene>
<dbReference type="SUPFAM" id="SSF52141">
    <property type="entry name" value="Uracil-DNA glycosylase-like"/>
    <property type="match status" value="1"/>
</dbReference>
<dbReference type="CDD" id="cd10032">
    <property type="entry name" value="UDG-F6_HDG"/>
    <property type="match status" value="1"/>
</dbReference>
<name>A0A9D9IJ16_9BACT</name>
<reference evidence="1" key="1">
    <citation type="submission" date="2020-10" db="EMBL/GenBank/DDBJ databases">
        <authorList>
            <person name="Gilroy R."/>
        </authorList>
    </citation>
    <scope>NUCLEOTIDE SEQUENCE</scope>
    <source>
        <strain evidence="1">B1-13419</strain>
    </source>
</reference>
<dbReference type="EMBL" id="JADIMD010000002">
    <property type="protein sequence ID" value="MBO8473699.1"/>
    <property type="molecule type" value="Genomic_DNA"/>
</dbReference>
<accession>A0A9D9IJ16</accession>
<dbReference type="InterPro" id="IPR036895">
    <property type="entry name" value="Uracil-DNA_glycosylase-like_sf"/>
</dbReference>
<dbReference type="Gene3D" id="3.40.470.10">
    <property type="entry name" value="Uracil-DNA glycosylase-like domain"/>
    <property type="match status" value="1"/>
</dbReference>